<dbReference type="InterPro" id="IPR025303">
    <property type="entry name" value="PdaC"/>
</dbReference>
<dbReference type="InterPro" id="IPR021729">
    <property type="entry name" value="DUF3298"/>
</dbReference>
<organism evidence="3 4">
    <name type="scientific">Anaerosolibacter carboniphilus</name>
    <dbReference type="NCBI Taxonomy" id="1417629"/>
    <lineage>
        <taxon>Bacteria</taxon>
        <taxon>Bacillati</taxon>
        <taxon>Bacillota</taxon>
        <taxon>Clostridia</taxon>
        <taxon>Peptostreptococcales</taxon>
        <taxon>Thermotaleaceae</taxon>
        <taxon>Anaerosolibacter</taxon>
    </lineage>
</organism>
<proteinExistence type="predicted"/>
<evidence type="ECO:0000259" key="2">
    <source>
        <dbReference type="Pfam" id="PF13739"/>
    </source>
</evidence>
<sequence>MAETNSDLYRSDIPENPVTFKTKTIKSDTTAITLDLKIPVAQGLSNPQIQSNINKQVEDDILEFKKGMEEAAKDNAAEAKKKGKAVIPYIASNIYSVTYNKASILSINILYYERIQGKHSYIKVPYNYSLLTGKSLSIEDLFREGSNYKEVINQQIKQQLQANRDKYFAGTPEQFKGIAEDQPFYLENGHVVIFFGFHQIAPTESQLPVFKIPFSSLSSILKPIFLRG</sequence>
<evidence type="ECO:0000313" key="4">
    <source>
        <dbReference type="Proteomes" id="UP000579281"/>
    </source>
</evidence>
<dbReference type="Proteomes" id="UP000579281">
    <property type="component" value="Unassembled WGS sequence"/>
</dbReference>
<accession>A0A841KS67</accession>
<dbReference type="Gene3D" id="3.30.565.40">
    <property type="entry name" value="Fervidobacterium nodosum Rt17-B1 like"/>
    <property type="match status" value="1"/>
</dbReference>
<dbReference type="EMBL" id="JACHEN010000013">
    <property type="protein sequence ID" value="MBB6216231.1"/>
    <property type="molecule type" value="Genomic_DNA"/>
</dbReference>
<dbReference type="AlphaFoldDB" id="A0A841KS67"/>
<evidence type="ECO:0008006" key="5">
    <source>
        <dbReference type="Google" id="ProtNLM"/>
    </source>
</evidence>
<dbReference type="InterPro" id="IPR037126">
    <property type="entry name" value="PdaC/RsiV-like_sf"/>
</dbReference>
<evidence type="ECO:0000313" key="3">
    <source>
        <dbReference type="EMBL" id="MBB6216231.1"/>
    </source>
</evidence>
<reference evidence="3 4" key="1">
    <citation type="submission" date="2020-08" db="EMBL/GenBank/DDBJ databases">
        <title>Genomic Encyclopedia of Type Strains, Phase IV (KMG-IV): sequencing the most valuable type-strain genomes for metagenomic binning, comparative biology and taxonomic classification.</title>
        <authorList>
            <person name="Goeker M."/>
        </authorList>
    </citation>
    <scope>NUCLEOTIDE SEQUENCE [LARGE SCALE GENOMIC DNA]</scope>
    <source>
        <strain evidence="3 4">DSM 103526</strain>
    </source>
</reference>
<comment type="caution">
    <text evidence="3">The sequence shown here is derived from an EMBL/GenBank/DDBJ whole genome shotgun (WGS) entry which is preliminary data.</text>
</comment>
<dbReference type="RefSeq" id="WP_184310770.1">
    <property type="nucleotide sequence ID" value="NZ_JACHEN010000013.1"/>
</dbReference>
<feature type="domain" description="DUF3298" evidence="1">
    <location>
        <begin position="139"/>
        <end position="215"/>
    </location>
</feature>
<dbReference type="Pfam" id="PF13739">
    <property type="entry name" value="PdaC"/>
    <property type="match status" value="1"/>
</dbReference>
<dbReference type="Pfam" id="PF11738">
    <property type="entry name" value="DUF3298"/>
    <property type="match status" value="1"/>
</dbReference>
<feature type="domain" description="Deacetylase PdaC" evidence="2">
    <location>
        <begin position="25"/>
        <end position="113"/>
    </location>
</feature>
<gene>
    <name evidence="3" type="ORF">HNQ80_002330</name>
</gene>
<keyword evidence="4" id="KW-1185">Reference proteome</keyword>
<name>A0A841KS67_9FIRM</name>
<protein>
    <recommendedName>
        <fullName evidence="5">DUF3298 domain-containing protein</fullName>
    </recommendedName>
</protein>
<evidence type="ECO:0000259" key="1">
    <source>
        <dbReference type="Pfam" id="PF11738"/>
    </source>
</evidence>
<dbReference type="Gene3D" id="3.90.640.20">
    <property type="entry name" value="Heat-shock cognate protein, ATPase"/>
    <property type="match status" value="1"/>
</dbReference>